<organism evidence="2">
    <name type="scientific">human gut metagenome</name>
    <dbReference type="NCBI Taxonomy" id="408170"/>
    <lineage>
        <taxon>unclassified sequences</taxon>
        <taxon>metagenomes</taxon>
        <taxon>organismal metagenomes</taxon>
    </lineage>
</organism>
<dbReference type="Pfam" id="PF13635">
    <property type="entry name" value="DUF4143"/>
    <property type="match status" value="1"/>
</dbReference>
<sequence>MKAEKCYLSLAKQLLDKENHKFQYKEIEHGGRAQKYYSSVEWLLRADMVQLCKLVTDVRFDLDDYARDDFFRAYTTDLSLLMAMKDFSLKQHIVENTLAGNSKGGIYECAIADALYKKGYHIYFYKNETLQSALAGLEKPLEEQYFATRQSADALT</sequence>
<feature type="non-terminal residue" evidence="2">
    <location>
        <position position="156"/>
    </location>
</feature>
<dbReference type="InterPro" id="IPR025420">
    <property type="entry name" value="DUF4143"/>
</dbReference>
<dbReference type="EMBL" id="AJWY01004495">
    <property type="protein sequence ID" value="EKC72217.1"/>
    <property type="molecule type" value="Genomic_DNA"/>
</dbReference>
<evidence type="ECO:0000259" key="1">
    <source>
        <dbReference type="Pfam" id="PF13635"/>
    </source>
</evidence>
<dbReference type="AlphaFoldDB" id="K1TGJ6"/>
<name>K1TGJ6_9ZZZZ</name>
<feature type="domain" description="DUF4143" evidence="1">
    <location>
        <begin position="3"/>
        <end position="129"/>
    </location>
</feature>
<evidence type="ECO:0000313" key="2">
    <source>
        <dbReference type="EMBL" id="EKC72217.1"/>
    </source>
</evidence>
<reference evidence="2" key="1">
    <citation type="journal article" date="2013" name="Environ. Microbiol.">
        <title>Microbiota from the distal guts of lean and obese adolescents exhibit partial functional redundancy besides clear differences in community structure.</title>
        <authorList>
            <person name="Ferrer M."/>
            <person name="Ruiz A."/>
            <person name="Lanza F."/>
            <person name="Haange S.B."/>
            <person name="Oberbach A."/>
            <person name="Till H."/>
            <person name="Bargiela R."/>
            <person name="Campoy C."/>
            <person name="Segura M.T."/>
            <person name="Richter M."/>
            <person name="von Bergen M."/>
            <person name="Seifert J."/>
            <person name="Suarez A."/>
        </authorList>
    </citation>
    <scope>NUCLEOTIDE SEQUENCE</scope>
</reference>
<accession>K1TGJ6</accession>
<protein>
    <submittedName>
        <fullName evidence="2">ATPase</fullName>
    </submittedName>
</protein>
<gene>
    <name evidence="2" type="ORF">LEA_06857</name>
</gene>
<comment type="caution">
    <text evidence="2">The sequence shown here is derived from an EMBL/GenBank/DDBJ whole genome shotgun (WGS) entry which is preliminary data.</text>
</comment>
<proteinExistence type="predicted"/>